<feature type="transmembrane region" description="Helical" evidence="2">
    <location>
        <begin position="191"/>
        <end position="215"/>
    </location>
</feature>
<dbReference type="Pfam" id="PF11361">
    <property type="entry name" value="DUF3159"/>
    <property type="match status" value="1"/>
</dbReference>
<accession>A0A7X6MDW2</accession>
<evidence type="ECO:0000313" key="4">
    <source>
        <dbReference type="Proteomes" id="UP000553209"/>
    </source>
</evidence>
<evidence type="ECO:0000313" key="3">
    <source>
        <dbReference type="EMBL" id="NKY99486.1"/>
    </source>
</evidence>
<proteinExistence type="predicted"/>
<evidence type="ECO:0000256" key="2">
    <source>
        <dbReference type="SAM" id="Phobius"/>
    </source>
</evidence>
<keyword evidence="2" id="KW-0812">Transmembrane</keyword>
<feature type="region of interest" description="Disordered" evidence="1">
    <location>
        <begin position="1"/>
        <end position="24"/>
    </location>
</feature>
<comment type="caution">
    <text evidence="3">The sequence shown here is derived from an EMBL/GenBank/DDBJ whole genome shotgun (WGS) entry which is preliminary data.</text>
</comment>
<dbReference type="RefSeq" id="WP_061081321.1">
    <property type="nucleotide sequence ID" value="NZ_JAAXPG010000016.1"/>
</dbReference>
<keyword evidence="2" id="KW-0472">Membrane</keyword>
<evidence type="ECO:0000256" key="1">
    <source>
        <dbReference type="SAM" id="MobiDB-lite"/>
    </source>
</evidence>
<feature type="transmembrane region" description="Helical" evidence="2">
    <location>
        <begin position="86"/>
        <end position="106"/>
    </location>
</feature>
<dbReference type="EMBL" id="JAAXPG010000016">
    <property type="protein sequence ID" value="NKY99486.1"/>
    <property type="molecule type" value="Genomic_DNA"/>
</dbReference>
<feature type="transmembrane region" description="Helical" evidence="2">
    <location>
        <begin position="112"/>
        <end position="133"/>
    </location>
</feature>
<dbReference type="InterPro" id="IPR016566">
    <property type="entry name" value="UCP010219"/>
</dbReference>
<gene>
    <name evidence="3" type="ORF">HGB44_17700</name>
</gene>
<dbReference type="Proteomes" id="UP000553209">
    <property type="component" value="Unassembled WGS sequence"/>
</dbReference>
<keyword evidence="4" id="KW-1185">Reference proteome</keyword>
<sequence>MNLNGPTRDATEQTETANTDRSAPPADLKQEVLKGLGGPSGMVYSALPVVVFAATVPFTALTVAISAAIALALILGAYRLWRGERIMPALGGVIAVAAAGGIAASTGSANDFFLFGIWSSLVLALLTLGTVLVRRPVTGLVWNLLHGNSHAWRQDPPSLRVHDLATLAVTAVLAARFVVRQWMYVADSTTGLAVADTVTGFPLTVVAVLVIVWAFRRTTRRLVGPDGSATGPRG</sequence>
<organism evidence="3 4">
    <name type="scientific">Nocardiopsis alborubida</name>
    <dbReference type="NCBI Taxonomy" id="146802"/>
    <lineage>
        <taxon>Bacteria</taxon>
        <taxon>Bacillati</taxon>
        <taxon>Actinomycetota</taxon>
        <taxon>Actinomycetes</taxon>
        <taxon>Streptosporangiales</taxon>
        <taxon>Nocardiopsidaceae</taxon>
        <taxon>Nocardiopsis</taxon>
    </lineage>
</organism>
<keyword evidence="2" id="KW-1133">Transmembrane helix</keyword>
<name>A0A7X6MDW2_9ACTN</name>
<feature type="transmembrane region" description="Helical" evidence="2">
    <location>
        <begin position="49"/>
        <end position="74"/>
    </location>
</feature>
<dbReference type="AlphaFoldDB" id="A0A7X6MDW2"/>
<protein>
    <submittedName>
        <fullName evidence="3">DUF3159 domain-containing protein</fullName>
    </submittedName>
</protein>
<reference evidence="3 4" key="1">
    <citation type="submission" date="2020-04" db="EMBL/GenBank/DDBJ databases">
        <title>MicrobeNet Type strains.</title>
        <authorList>
            <person name="Nicholson A.C."/>
        </authorList>
    </citation>
    <scope>NUCLEOTIDE SEQUENCE [LARGE SCALE GENOMIC DNA]</scope>
    <source>
        <strain evidence="3 4">ATCC 23612</strain>
    </source>
</reference>